<dbReference type="Proteomes" id="UP000563050">
    <property type="component" value="Unassembled WGS sequence"/>
</dbReference>
<name>A0A7W5DMC8_9GAMM</name>
<dbReference type="RefSeq" id="WP_183315027.1">
    <property type="nucleotide sequence ID" value="NZ_JACHXQ010000012.1"/>
</dbReference>
<evidence type="ECO:0000313" key="3">
    <source>
        <dbReference type="Proteomes" id="UP000563050"/>
    </source>
</evidence>
<accession>A0A7W5DMC8</accession>
<dbReference type="AlphaFoldDB" id="A0A7W5DMC8"/>
<comment type="caution">
    <text evidence="2">The sequence shown here is derived from an EMBL/GenBank/DDBJ whole genome shotgun (WGS) entry which is preliminary data.</text>
</comment>
<dbReference type="InterPro" id="IPR025746">
    <property type="entry name" value="PilX_N_dom"/>
</dbReference>
<reference evidence="2 3" key="1">
    <citation type="submission" date="2020-08" db="EMBL/GenBank/DDBJ databases">
        <title>Genomic Encyclopedia of Type Strains, Phase III (KMG-III): the genomes of soil and plant-associated and newly described type strains.</title>
        <authorList>
            <person name="Whitman W."/>
        </authorList>
    </citation>
    <scope>NUCLEOTIDE SEQUENCE [LARGE SCALE GENOMIC DNA]</scope>
    <source>
        <strain evidence="2 3">CECT 7341</strain>
    </source>
</reference>
<keyword evidence="3" id="KW-1185">Reference proteome</keyword>
<dbReference type="EMBL" id="JACHXQ010000012">
    <property type="protein sequence ID" value="MBB3185467.1"/>
    <property type="molecule type" value="Genomic_DNA"/>
</dbReference>
<sequence length="442" mass="46373">MKRQNGLALVMSLAVLVVAALLGISSYQSSQMEERMAGNHRFSVSALQAAEAGVNNMLSSVLAYSYSPGSPFCDDISASLSGTDFSTSEGGGYSYSQAVTGGDLNLRYKALMTCDSSNGHVLGFSRGVVFDSDGVEVSARRLRVEIVPPGFDYIHSMLSNQNINITGNSQIIGNIHSNADVDISIKATGKKEDRLVSEGSVTANGTVTASGVSYADSGECENVVCAASKAPKQEVPSALDAINTFKSDYLLASDYEASGSLWQVVADSESDVTILPHDNNGDCTTSGAELVPPDNEFGSPDSDHVFFCPGVLTANNDFSGVTVMAVSDIIHNGQLSILDESGDDAFLISGGNIVLNGSTDPKGPEDYRPTYASFWSEGSFTQNGGSHIYGAVVAGLEIDIKGGIIFEARETGRIPVAVSGRLEGWMELESPSDEDNLTAGEA</sequence>
<evidence type="ECO:0000313" key="2">
    <source>
        <dbReference type="EMBL" id="MBB3185467.1"/>
    </source>
</evidence>
<protein>
    <recommendedName>
        <fullName evidence="1">Type 4 fimbrial biogenesis protein PilX N-terminal domain-containing protein</fullName>
    </recommendedName>
</protein>
<dbReference type="Pfam" id="PF14341">
    <property type="entry name" value="PilX_N"/>
    <property type="match status" value="1"/>
</dbReference>
<evidence type="ECO:0000259" key="1">
    <source>
        <dbReference type="Pfam" id="PF14341"/>
    </source>
</evidence>
<gene>
    <name evidence="2" type="ORF">FHR95_003048</name>
</gene>
<feature type="domain" description="Type 4 fimbrial biogenesis protein PilX N-terminal" evidence="1">
    <location>
        <begin position="6"/>
        <end position="54"/>
    </location>
</feature>
<proteinExistence type="predicted"/>
<organism evidence="2 3">
    <name type="scientific">Halomonas fontilapidosi</name>
    <dbReference type="NCBI Taxonomy" id="616675"/>
    <lineage>
        <taxon>Bacteria</taxon>
        <taxon>Pseudomonadati</taxon>
        <taxon>Pseudomonadota</taxon>
        <taxon>Gammaproteobacteria</taxon>
        <taxon>Oceanospirillales</taxon>
        <taxon>Halomonadaceae</taxon>
        <taxon>Halomonas</taxon>
    </lineage>
</organism>